<evidence type="ECO:0000256" key="1">
    <source>
        <dbReference type="SAM" id="MobiDB-lite"/>
    </source>
</evidence>
<protein>
    <submittedName>
        <fullName evidence="2">FMN-binding split barrel-related</fullName>
    </submittedName>
</protein>
<name>A0AAN6XV34_9PEZI</name>
<feature type="region of interest" description="Disordered" evidence="1">
    <location>
        <begin position="241"/>
        <end position="263"/>
    </location>
</feature>
<dbReference type="Gene3D" id="2.30.110.10">
    <property type="entry name" value="Electron Transport, Fmn-binding Protein, Chain A"/>
    <property type="match status" value="1"/>
</dbReference>
<reference evidence="2" key="1">
    <citation type="journal article" date="2023" name="Mol. Phylogenet. Evol.">
        <title>Genome-scale phylogeny and comparative genomics of the fungal order Sordariales.</title>
        <authorList>
            <person name="Hensen N."/>
            <person name="Bonometti L."/>
            <person name="Westerberg I."/>
            <person name="Brannstrom I.O."/>
            <person name="Guillou S."/>
            <person name="Cros-Aarteil S."/>
            <person name="Calhoun S."/>
            <person name="Haridas S."/>
            <person name="Kuo A."/>
            <person name="Mondo S."/>
            <person name="Pangilinan J."/>
            <person name="Riley R."/>
            <person name="LaButti K."/>
            <person name="Andreopoulos B."/>
            <person name="Lipzen A."/>
            <person name="Chen C."/>
            <person name="Yan M."/>
            <person name="Daum C."/>
            <person name="Ng V."/>
            <person name="Clum A."/>
            <person name="Steindorff A."/>
            <person name="Ohm R.A."/>
            <person name="Martin F."/>
            <person name="Silar P."/>
            <person name="Natvig D.O."/>
            <person name="Lalanne C."/>
            <person name="Gautier V."/>
            <person name="Ament-Velasquez S.L."/>
            <person name="Kruys A."/>
            <person name="Hutchinson M.I."/>
            <person name="Powell A.J."/>
            <person name="Barry K."/>
            <person name="Miller A.N."/>
            <person name="Grigoriev I.V."/>
            <person name="Debuchy R."/>
            <person name="Gladieux P."/>
            <person name="Hiltunen Thoren M."/>
            <person name="Johannesson H."/>
        </authorList>
    </citation>
    <scope>NUCLEOTIDE SEQUENCE</scope>
    <source>
        <strain evidence="2">PSN293</strain>
    </source>
</reference>
<dbReference type="AlphaFoldDB" id="A0AAN6XV34"/>
<reference evidence="2" key="2">
    <citation type="submission" date="2023-05" db="EMBL/GenBank/DDBJ databases">
        <authorList>
            <consortium name="Lawrence Berkeley National Laboratory"/>
            <person name="Steindorff A."/>
            <person name="Hensen N."/>
            <person name="Bonometti L."/>
            <person name="Westerberg I."/>
            <person name="Brannstrom I.O."/>
            <person name="Guillou S."/>
            <person name="Cros-Aarteil S."/>
            <person name="Calhoun S."/>
            <person name="Haridas S."/>
            <person name="Kuo A."/>
            <person name="Mondo S."/>
            <person name="Pangilinan J."/>
            <person name="Riley R."/>
            <person name="Labutti K."/>
            <person name="Andreopoulos B."/>
            <person name="Lipzen A."/>
            <person name="Chen C."/>
            <person name="Yanf M."/>
            <person name="Daum C."/>
            <person name="Ng V."/>
            <person name="Clum A."/>
            <person name="Ohm R."/>
            <person name="Martin F."/>
            <person name="Silar P."/>
            <person name="Natvig D."/>
            <person name="Lalanne C."/>
            <person name="Gautier V."/>
            <person name="Ament-Velasquez S.L."/>
            <person name="Kruys A."/>
            <person name="Hutchinson M.I."/>
            <person name="Powell A.J."/>
            <person name="Barry K."/>
            <person name="Miller A.N."/>
            <person name="Grigoriev I.V."/>
            <person name="Debuchy R."/>
            <person name="Gladieux P."/>
            <person name="Thoren M.H."/>
            <person name="Johannesson H."/>
        </authorList>
    </citation>
    <scope>NUCLEOTIDE SEQUENCE</scope>
    <source>
        <strain evidence="2">PSN293</strain>
    </source>
</reference>
<sequence length="263" mass="28777">MEESYSYPVEARNTVRRHRERAKYDYETVHAIVDASSILHVSFLPTDPENDPYPTILPMIGSMGSFKGESSDGAQDLYLHGHSASRIMRLAGGGGSDGIPVCVAATQLDGIKLSLTPFNNSCNYRSAVLHGDAEVVTDEAEKDFALRLITDGLVPGCWDNQRVPPTRSENLSTSVLRVRIATASAKINQGGPADDRKDLQNDEVTGKVWTGTLPVWECVGTPIASATNKVAKVPDYVLRKQQNQNAENEKYARETVSVTKEKK</sequence>
<dbReference type="SUPFAM" id="SSF50475">
    <property type="entry name" value="FMN-binding split barrel"/>
    <property type="match status" value="1"/>
</dbReference>
<keyword evidence="3" id="KW-1185">Reference proteome</keyword>
<dbReference type="InterPro" id="IPR012349">
    <property type="entry name" value="Split_barrel_FMN-bd"/>
</dbReference>
<dbReference type="PANTHER" id="PTHR34071">
    <property type="entry name" value="5-NITROIMIDAZOLE ANTIBIOTICS RESISTANCE PROTEIN, NIMA-FAMILY-RELATED PROTEIN-RELATED"/>
    <property type="match status" value="1"/>
</dbReference>
<proteinExistence type="predicted"/>
<dbReference type="PANTHER" id="PTHR34071:SF2">
    <property type="entry name" value="FLAVIN-NUCLEOTIDE-BINDING PROTEIN"/>
    <property type="match status" value="1"/>
</dbReference>
<comment type="caution">
    <text evidence="2">The sequence shown here is derived from an EMBL/GenBank/DDBJ whole genome shotgun (WGS) entry which is preliminary data.</text>
</comment>
<organism evidence="2 3">
    <name type="scientific">Rhypophila decipiens</name>
    <dbReference type="NCBI Taxonomy" id="261697"/>
    <lineage>
        <taxon>Eukaryota</taxon>
        <taxon>Fungi</taxon>
        <taxon>Dikarya</taxon>
        <taxon>Ascomycota</taxon>
        <taxon>Pezizomycotina</taxon>
        <taxon>Sordariomycetes</taxon>
        <taxon>Sordariomycetidae</taxon>
        <taxon>Sordariales</taxon>
        <taxon>Naviculisporaceae</taxon>
        <taxon>Rhypophila</taxon>
    </lineage>
</organism>
<dbReference type="InterPro" id="IPR024747">
    <property type="entry name" value="Pyridox_Oxase-rel"/>
</dbReference>
<accession>A0AAN6XV34</accession>
<evidence type="ECO:0000313" key="2">
    <source>
        <dbReference type="EMBL" id="KAK4207120.1"/>
    </source>
</evidence>
<dbReference type="Proteomes" id="UP001301769">
    <property type="component" value="Unassembled WGS sequence"/>
</dbReference>
<dbReference type="Pfam" id="PF12900">
    <property type="entry name" value="Pyridox_ox_2"/>
    <property type="match status" value="1"/>
</dbReference>
<dbReference type="EMBL" id="MU858319">
    <property type="protein sequence ID" value="KAK4207120.1"/>
    <property type="molecule type" value="Genomic_DNA"/>
</dbReference>
<gene>
    <name evidence="2" type="ORF">QBC37DRAFT_433976</name>
</gene>
<evidence type="ECO:0000313" key="3">
    <source>
        <dbReference type="Proteomes" id="UP001301769"/>
    </source>
</evidence>